<dbReference type="Pfam" id="PF04075">
    <property type="entry name" value="F420H2_quin_red"/>
    <property type="match status" value="1"/>
</dbReference>
<gene>
    <name evidence="1" type="ORF">KO481_10930</name>
</gene>
<comment type="caution">
    <text evidence="1">The sequence shown here is derived from an EMBL/GenBank/DDBJ whole genome shotgun (WGS) entry which is preliminary data.</text>
</comment>
<dbReference type="Proteomes" id="UP000733379">
    <property type="component" value="Unassembled WGS sequence"/>
</dbReference>
<dbReference type="RefSeq" id="WP_215916936.1">
    <property type="nucleotide sequence ID" value="NZ_JAHKNI010000003.1"/>
</dbReference>
<protein>
    <submittedName>
        <fullName evidence="1">Nitroreductase family deazaflavin-dependent oxidoreductase</fullName>
    </submittedName>
</protein>
<dbReference type="InterPro" id="IPR004378">
    <property type="entry name" value="F420H2_quin_Rdtase"/>
</dbReference>
<sequence>MPLPQALAKFNRQVTNRVSGLVAGWAPGFGIVVHSGRRSGRVYHTPVNVFSHGADYRIALTYGRDSDWVKNVLAAGEFELETGGHTITLTDPVVRHDAAVSWAPLGVRQILNVISVDFYLEAHPA</sequence>
<evidence type="ECO:0000313" key="1">
    <source>
        <dbReference type="EMBL" id="MBU3062036.1"/>
    </source>
</evidence>
<reference evidence="1 2" key="1">
    <citation type="submission" date="2021-06" db="EMBL/GenBank/DDBJ databases">
        <title>Actinomycetes sequencing.</title>
        <authorList>
            <person name="Shan Q."/>
        </authorList>
    </citation>
    <scope>NUCLEOTIDE SEQUENCE [LARGE SCALE GENOMIC DNA]</scope>
    <source>
        <strain evidence="1 2">NEAU-G5</strain>
    </source>
</reference>
<evidence type="ECO:0000313" key="2">
    <source>
        <dbReference type="Proteomes" id="UP000733379"/>
    </source>
</evidence>
<dbReference type="EMBL" id="JAHKNI010000003">
    <property type="protein sequence ID" value="MBU3062036.1"/>
    <property type="molecule type" value="Genomic_DNA"/>
</dbReference>
<accession>A0ABS6AXV8</accession>
<dbReference type="InterPro" id="IPR012349">
    <property type="entry name" value="Split_barrel_FMN-bd"/>
</dbReference>
<organism evidence="1 2">
    <name type="scientific">Nocardia albiluteola</name>
    <dbReference type="NCBI Taxonomy" id="2842303"/>
    <lineage>
        <taxon>Bacteria</taxon>
        <taxon>Bacillati</taxon>
        <taxon>Actinomycetota</taxon>
        <taxon>Actinomycetes</taxon>
        <taxon>Mycobacteriales</taxon>
        <taxon>Nocardiaceae</taxon>
        <taxon>Nocardia</taxon>
    </lineage>
</organism>
<keyword evidence="2" id="KW-1185">Reference proteome</keyword>
<dbReference type="Gene3D" id="2.30.110.10">
    <property type="entry name" value="Electron Transport, Fmn-binding Protein, Chain A"/>
    <property type="match status" value="1"/>
</dbReference>
<proteinExistence type="predicted"/>
<name>A0ABS6AXV8_9NOCA</name>
<dbReference type="NCBIfam" id="TIGR00026">
    <property type="entry name" value="hi_GC_TIGR00026"/>
    <property type="match status" value="1"/>
</dbReference>